<comment type="caution">
    <text evidence="1">The sequence shown here is derived from an EMBL/GenBank/DDBJ whole genome shotgun (WGS) entry which is preliminary data.</text>
</comment>
<evidence type="ECO:0000313" key="2">
    <source>
        <dbReference type="Proteomes" id="UP000030013"/>
    </source>
</evidence>
<dbReference type="InterPro" id="IPR023214">
    <property type="entry name" value="HAD_sf"/>
</dbReference>
<sequence>MLLDLDGVLRHWDASHAATVETTYGLPPGVLTRAAYDPARFVPALTGAVDDRTWRDSVVAALAVEHGDVARDAVTEWMLPAGRVDPDVLEVVRRARTMARVILLTNATSRLHDDLERLGLVDEVDGVVSSADLGLAKPDPDAFSRAALRHHLMFSEIAYVDASRQNIATAEILGITSHLYEDVEGLSTFVDEVLTG</sequence>
<dbReference type="PANTHER" id="PTHR43611:SF3">
    <property type="entry name" value="FLAVIN MONONUCLEOTIDE HYDROLASE 1, CHLOROPLATIC"/>
    <property type="match status" value="1"/>
</dbReference>
<dbReference type="PANTHER" id="PTHR43611">
    <property type="entry name" value="ALPHA-D-GLUCOSE 1-PHOSPHATE PHOSPHATASE"/>
    <property type="match status" value="1"/>
</dbReference>
<dbReference type="Gene3D" id="3.40.50.1000">
    <property type="entry name" value="HAD superfamily/HAD-like"/>
    <property type="match status" value="1"/>
</dbReference>
<dbReference type="NCBIfam" id="TIGR01509">
    <property type="entry name" value="HAD-SF-IA-v3"/>
    <property type="match status" value="1"/>
</dbReference>
<dbReference type="eggNOG" id="COG1011">
    <property type="taxonomic scope" value="Bacteria"/>
</dbReference>
<dbReference type="EMBL" id="AVPL01000003">
    <property type="protein sequence ID" value="KGN42609.1"/>
    <property type="molecule type" value="Genomic_DNA"/>
</dbReference>
<dbReference type="STRING" id="1385519.N801_13745"/>
<reference evidence="1 2" key="1">
    <citation type="submission" date="2013-08" db="EMBL/GenBank/DDBJ databases">
        <title>The genome sequence of Knoellia aerolata.</title>
        <authorList>
            <person name="Zhu W."/>
            <person name="Wang G."/>
        </authorList>
    </citation>
    <scope>NUCLEOTIDE SEQUENCE [LARGE SCALE GENOMIC DNA]</scope>
    <source>
        <strain evidence="1 2">DSM 18566</strain>
    </source>
</reference>
<name>A0A0A0K0T9_9MICO</name>
<dbReference type="SUPFAM" id="SSF56784">
    <property type="entry name" value="HAD-like"/>
    <property type="match status" value="1"/>
</dbReference>
<dbReference type="AlphaFoldDB" id="A0A0A0K0T9"/>
<organism evidence="1 2">
    <name type="scientific">Knoellia aerolata DSM 18566</name>
    <dbReference type="NCBI Taxonomy" id="1385519"/>
    <lineage>
        <taxon>Bacteria</taxon>
        <taxon>Bacillati</taxon>
        <taxon>Actinomycetota</taxon>
        <taxon>Actinomycetes</taxon>
        <taxon>Micrococcales</taxon>
        <taxon>Intrasporangiaceae</taxon>
        <taxon>Knoellia</taxon>
    </lineage>
</organism>
<dbReference type="InterPro" id="IPR036412">
    <property type="entry name" value="HAD-like_sf"/>
</dbReference>
<dbReference type="Pfam" id="PF00702">
    <property type="entry name" value="Hydrolase"/>
    <property type="match status" value="1"/>
</dbReference>
<gene>
    <name evidence="1" type="ORF">N801_13745</name>
</gene>
<proteinExistence type="predicted"/>
<protein>
    <submittedName>
        <fullName evidence="1">Haloacid dehalogenase</fullName>
    </submittedName>
</protein>
<evidence type="ECO:0000313" key="1">
    <source>
        <dbReference type="EMBL" id="KGN42609.1"/>
    </source>
</evidence>
<dbReference type="InterPro" id="IPR006439">
    <property type="entry name" value="HAD-SF_hydro_IA"/>
</dbReference>
<accession>A0A0A0K0T9</accession>
<keyword evidence="2" id="KW-1185">Reference proteome</keyword>
<dbReference type="Proteomes" id="UP000030013">
    <property type="component" value="Unassembled WGS sequence"/>
</dbReference>